<dbReference type="GO" id="GO:0016787">
    <property type="term" value="F:hydrolase activity"/>
    <property type="evidence" value="ECO:0007669"/>
    <property type="project" value="InterPro"/>
</dbReference>
<dbReference type="SMART" id="SM00892">
    <property type="entry name" value="Endonuclease_NS"/>
    <property type="match status" value="1"/>
</dbReference>
<keyword evidence="7" id="KW-0540">Nuclease</keyword>
<keyword evidence="7" id="KW-0255">Endonuclease</keyword>
<dbReference type="PROSITE" id="PS51257">
    <property type="entry name" value="PROKAR_LIPOPROTEIN"/>
    <property type="match status" value="1"/>
</dbReference>
<feature type="domain" description="ENPP1-3/EXOG-like endonuclease/phosphodiesterase" evidence="5">
    <location>
        <begin position="170"/>
        <end position="370"/>
    </location>
</feature>
<dbReference type="CDD" id="cd14948">
    <property type="entry name" value="BACON"/>
    <property type="match status" value="1"/>
</dbReference>
<evidence type="ECO:0000313" key="7">
    <source>
        <dbReference type="EMBL" id="HJG10886.1"/>
    </source>
</evidence>
<dbReference type="GO" id="GO:0046872">
    <property type="term" value="F:metal ion binding"/>
    <property type="evidence" value="ECO:0007669"/>
    <property type="project" value="UniProtKB-KW"/>
</dbReference>
<feature type="region of interest" description="Disordered" evidence="3">
    <location>
        <begin position="119"/>
        <end position="139"/>
    </location>
</feature>
<evidence type="ECO:0000313" key="8">
    <source>
        <dbReference type="Proteomes" id="UP000747074"/>
    </source>
</evidence>
<name>A0A921I4E8_9BACE</name>
<comment type="caution">
    <text evidence="7">The sequence shown here is derived from an EMBL/GenBank/DDBJ whole genome shotgun (WGS) entry which is preliminary data.</text>
</comment>
<dbReference type="InterPro" id="IPR020821">
    <property type="entry name" value="ENPP1-3/EXOG-like_nuc-like"/>
</dbReference>
<dbReference type="SMART" id="SM00477">
    <property type="entry name" value="NUC"/>
    <property type="match status" value="1"/>
</dbReference>
<keyword evidence="2" id="KW-0479">Metal-binding</keyword>
<dbReference type="PANTHER" id="PTHR13966">
    <property type="entry name" value="ENDONUCLEASE RELATED"/>
    <property type="match status" value="1"/>
</dbReference>
<dbReference type="InterPro" id="IPR024361">
    <property type="entry name" value="BACON"/>
</dbReference>
<dbReference type="SUPFAM" id="SSF54060">
    <property type="entry name" value="His-Me finger endonucleases"/>
    <property type="match status" value="1"/>
</dbReference>
<evidence type="ECO:0000259" key="5">
    <source>
        <dbReference type="SMART" id="SM00477"/>
    </source>
</evidence>
<feature type="binding site" evidence="2">
    <location>
        <position position="258"/>
    </location>
    <ligand>
        <name>Mg(2+)</name>
        <dbReference type="ChEBI" id="CHEBI:18420"/>
        <note>catalytic</note>
    </ligand>
</feature>
<feature type="domain" description="DNA/RNA non-specific endonuclease/pyrophosphatase/phosphodiesterase" evidence="6">
    <location>
        <begin position="166"/>
        <end position="370"/>
    </location>
</feature>
<evidence type="ECO:0000256" key="2">
    <source>
        <dbReference type="PIRSR" id="PIRSR640255-2"/>
    </source>
</evidence>
<proteinExistence type="predicted"/>
<reference evidence="7" key="2">
    <citation type="submission" date="2021-09" db="EMBL/GenBank/DDBJ databases">
        <authorList>
            <person name="Gilroy R."/>
        </authorList>
    </citation>
    <scope>NUCLEOTIDE SEQUENCE</scope>
    <source>
        <strain evidence="7">CHK154-13316</strain>
    </source>
</reference>
<dbReference type="Proteomes" id="UP000747074">
    <property type="component" value="Unassembled WGS sequence"/>
</dbReference>
<dbReference type="GO" id="GO:0003676">
    <property type="term" value="F:nucleic acid binding"/>
    <property type="evidence" value="ECO:0007669"/>
    <property type="project" value="InterPro"/>
</dbReference>
<dbReference type="Gene3D" id="3.40.570.10">
    <property type="entry name" value="Extracellular Endonuclease, subunit A"/>
    <property type="match status" value="1"/>
</dbReference>
<dbReference type="Pfam" id="PF13004">
    <property type="entry name" value="BACON"/>
    <property type="match status" value="1"/>
</dbReference>
<sequence>MTKALFRLFILFITCSTAISCSEQDSPDLPDNPGNTNQGIASIDQTQINANGGGFIIRVKADGTWQASSSETWCTLSRTSGNGNGSISGYMKANTGAERSVIIIITSGKEEAQFTLKQLAGDGSNPDPDPDPEKPSGYAGRIEIPKLKGGSMNQFITHTTNIEGKEIITYSMEYDYSKKHARWVAFTFDSKTKISNVSRTEAWMYDKKIPEEYRTYEKDYKEYSRGHLCASYDRTYSLEANKQTFYYSNMSPQSTAFNTGFWTKFEQSIKTPNGKNDFIHKLGDNDTLYVVKGGYIDDEEIKYTGNHVAVPRFYFIALLLYQNGQYTQGMAYYVNQFDYDPSSTIKSYAMSIDKLEEKTHIDFFHNLPPDIESEVEAKYDEKAWFQ</sequence>
<dbReference type="Gene3D" id="2.60.40.10">
    <property type="entry name" value="Immunoglobulins"/>
    <property type="match status" value="1"/>
</dbReference>
<feature type="active site" description="Proton acceptor" evidence="1">
    <location>
        <position position="227"/>
    </location>
</feature>
<dbReference type="AlphaFoldDB" id="A0A921I4E8"/>
<dbReference type="GO" id="GO:0004519">
    <property type="term" value="F:endonuclease activity"/>
    <property type="evidence" value="ECO:0007669"/>
    <property type="project" value="UniProtKB-KW"/>
</dbReference>
<evidence type="ECO:0000256" key="3">
    <source>
        <dbReference type="SAM" id="MobiDB-lite"/>
    </source>
</evidence>
<dbReference type="InterPro" id="IPR044929">
    <property type="entry name" value="DNA/RNA_non-sp_Endonuclease_sf"/>
</dbReference>
<accession>A0A921I4E8</accession>
<dbReference type="InterPro" id="IPR001604">
    <property type="entry name" value="Endo_G_ENPP1-like_dom"/>
</dbReference>
<reference evidence="7" key="1">
    <citation type="journal article" date="2021" name="PeerJ">
        <title>Extensive microbial diversity within the chicken gut microbiome revealed by metagenomics and culture.</title>
        <authorList>
            <person name="Gilroy R."/>
            <person name="Ravi A."/>
            <person name="Getino M."/>
            <person name="Pursley I."/>
            <person name="Horton D.L."/>
            <person name="Alikhan N.F."/>
            <person name="Baker D."/>
            <person name="Gharbi K."/>
            <person name="Hall N."/>
            <person name="Watson M."/>
            <person name="Adriaenssens E.M."/>
            <person name="Foster-Nyarko E."/>
            <person name="Jarju S."/>
            <person name="Secka A."/>
            <person name="Antonio M."/>
            <person name="Oren A."/>
            <person name="Chaudhuri R.R."/>
            <person name="La Ragione R."/>
            <person name="Hildebrand F."/>
            <person name="Pallen M.J."/>
        </authorList>
    </citation>
    <scope>NUCLEOTIDE SEQUENCE</scope>
    <source>
        <strain evidence="7">CHK154-13316</strain>
    </source>
</reference>
<gene>
    <name evidence="7" type="ORF">K8V07_03030</name>
</gene>
<dbReference type="InterPro" id="IPR040255">
    <property type="entry name" value="Non-specific_endonuclease"/>
</dbReference>
<evidence type="ECO:0000256" key="4">
    <source>
        <dbReference type="SAM" id="SignalP"/>
    </source>
</evidence>
<evidence type="ECO:0000259" key="6">
    <source>
        <dbReference type="SMART" id="SM00892"/>
    </source>
</evidence>
<dbReference type="PANTHER" id="PTHR13966:SF5">
    <property type="entry name" value="ENDONUCLEASE G, MITOCHONDRIAL"/>
    <property type="match status" value="1"/>
</dbReference>
<organism evidence="7 8">
    <name type="scientific">Bacteroides xylanisolvens</name>
    <dbReference type="NCBI Taxonomy" id="371601"/>
    <lineage>
        <taxon>Bacteria</taxon>
        <taxon>Pseudomonadati</taxon>
        <taxon>Bacteroidota</taxon>
        <taxon>Bacteroidia</taxon>
        <taxon>Bacteroidales</taxon>
        <taxon>Bacteroidaceae</taxon>
        <taxon>Bacteroides</taxon>
    </lineage>
</organism>
<protein>
    <submittedName>
        <fullName evidence="7">DNA/RNA non-specific endonuclease</fullName>
    </submittedName>
</protein>
<feature type="chain" id="PRO_5037018998" evidence="4">
    <location>
        <begin position="19"/>
        <end position="386"/>
    </location>
</feature>
<keyword evidence="4" id="KW-0732">Signal</keyword>
<dbReference type="EMBL" id="DYVL01000046">
    <property type="protein sequence ID" value="HJG10886.1"/>
    <property type="molecule type" value="Genomic_DNA"/>
</dbReference>
<dbReference type="InterPro" id="IPR013783">
    <property type="entry name" value="Ig-like_fold"/>
</dbReference>
<keyword evidence="7" id="KW-0378">Hydrolase</keyword>
<evidence type="ECO:0000256" key="1">
    <source>
        <dbReference type="PIRSR" id="PIRSR640255-1"/>
    </source>
</evidence>
<feature type="signal peptide" evidence="4">
    <location>
        <begin position="1"/>
        <end position="18"/>
    </location>
</feature>
<dbReference type="Pfam" id="PF01223">
    <property type="entry name" value="Endonuclease_NS"/>
    <property type="match status" value="1"/>
</dbReference>
<dbReference type="InterPro" id="IPR044925">
    <property type="entry name" value="His-Me_finger_sf"/>
</dbReference>